<keyword evidence="6" id="KW-1185">Reference proteome</keyword>
<dbReference type="InterPro" id="IPR005802">
    <property type="entry name" value="ADC_synth_comp_1"/>
</dbReference>
<dbReference type="NCBIfam" id="TIGR00553">
    <property type="entry name" value="pabB"/>
    <property type="match status" value="1"/>
</dbReference>
<dbReference type="Pfam" id="PF00425">
    <property type="entry name" value="Chorismate_bind"/>
    <property type="match status" value="1"/>
</dbReference>
<dbReference type="PRINTS" id="PR00095">
    <property type="entry name" value="ANTSNTHASEI"/>
</dbReference>
<evidence type="ECO:0000256" key="2">
    <source>
        <dbReference type="ARBA" id="ARBA00022679"/>
    </source>
</evidence>
<evidence type="ECO:0000256" key="1">
    <source>
        <dbReference type="ARBA" id="ARBA00013139"/>
    </source>
</evidence>
<dbReference type="PANTHER" id="PTHR11236">
    <property type="entry name" value="AMINOBENZOATE/ANTHRANILATE SYNTHASE"/>
    <property type="match status" value="1"/>
</dbReference>
<evidence type="ECO:0000313" key="6">
    <source>
        <dbReference type="Proteomes" id="UP000306791"/>
    </source>
</evidence>
<keyword evidence="5" id="KW-0032">Aminotransferase</keyword>
<dbReference type="InterPro" id="IPR019999">
    <property type="entry name" value="Anth_synth_I-like"/>
</dbReference>
<feature type="domain" description="Chorismate-utilising enzyme C-terminal" evidence="3">
    <location>
        <begin position="181"/>
        <end position="434"/>
    </location>
</feature>
<dbReference type="InterPro" id="IPR006805">
    <property type="entry name" value="Anth_synth_I_N"/>
</dbReference>
<accession>A0ABY2UHZ0</accession>
<dbReference type="SUPFAM" id="SSF56322">
    <property type="entry name" value="ADC synthase"/>
    <property type="match status" value="1"/>
</dbReference>
<organism evidence="5 6">
    <name type="scientific">Microbulbifer harenosus</name>
    <dbReference type="NCBI Taxonomy" id="2576840"/>
    <lineage>
        <taxon>Bacteria</taxon>
        <taxon>Pseudomonadati</taxon>
        <taxon>Pseudomonadota</taxon>
        <taxon>Gammaproteobacteria</taxon>
        <taxon>Cellvibrionales</taxon>
        <taxon>Microbulbiferaceae</taxon>
        <taxon>Microbulbifer</taxon>
    </lineage>
</organism>
<protein>
    <recommendedName>
        <fullName evidence="1">aminodeoxychorismate synthase</fullName>
        <ecNumber evidence="1">2.6.1.85</ecNumber>
    </recommendedName>
</protein>
<evidence type="ECO:0000259" key="4">
    <source>
        <dbReference type="Pfam" id="PF04715"/>
    </source>
</evidence>
<dbReference type="Proteomes" id="UP000306791">
    <property type="component" value="Unassembled WGS sequence"/>
</dbReference>
<dbReference type="PANTHER" id="PTHR11236:SF50">
    <property type="entry name" value="AMINODEOXYCHORISMATE SYNTHASE COMPONENT 1"/>
    <property type="match status" value="1"/>
</dbReference>
<feature type="domain" description="Anthranilate synthase component I N-terminal" evidence="4">
    <location>
        <begin position="14"/>
        <end position="133"/>
    </location>
</feature>
<dbReference type="InterPro" id="IPR015890">
    <property type="entry name" value="Chorismate_C"/>
</dbReference>
<keyword evidence="2 5" id="KW-0808">Transferase</keyword>
<dbReference type="GO" id="GO:0046820">
    <property type="term" value="F:4-amino-4-deoxychorismate synthase activity"/>
    <property type="evidence" value="ECO:0007669"/>
    <property type="project" value="UniProtKB-EC"/>
</dbReference>
<dbReference type="Gene3D" id="3.60.120.10">
    <property type="entry name" value="Anthranilate synthase"/>
    <property type="match status" value="1"/>
</dbReference>
<evidence type="ECO:0000313" key="5">
    <source>
        <dbReference type="EMBL" id="TLM76379.1"/>
    </source>
</evidence>
<reference evidence="5 6" key="1">
    <citation type="submission" date="2019-05" db="EMBL/GenBank/DDBJ databases">
        <title>Microbulbifer harenosus sp. nov., an alginate-degrading bacterium isolated from coastal sand.</title>
        <authorList>
            <person name="Huang H."/>
            <person name="Mo K."/>
            <person name="Bao S."/>
        </authorList>
    </citation>
    <scope>NUCLEOTIDE SEQUENCE [LARGE SCALE GENOMIC DNA]</scope>
    <source>
        <strain evidence="5 6">HB161719</strain>
    </source>
</reference>
<dbReference type="EC" id="2.6.1.85" evidence="1"/>
<dbReference type="InterPro" id="IPR005801">
    <property type="entry name" value="ADC_synthase"/>
</dbReference>
<gene>
    <name evidence="5" type="primary">pabB</name>
    <name evidence="5" type="ORF">FDY93_13410</name>
</gene>
<dbReference type="Pfam" id="PF04715">
    <property type="entry name" value="Anth_synt_I_N"/>
    <property type="match status" value="1"/>
</dbReference>
<name>A0ABY2UHZ0_9GAMM</name>
<proteinExistence type="predicted"/>
<dbReference type="EMBL" id="VANI01000014">
    <property type="protein sequence ID" value="TLM76379.1"/>
    <property type="molecule type" value="Genomic_DNA"/>
</dbReference>
<sequence length="447" mass="48516">MVDVLQIVSLPYSLNTEAAFAALADLPCPVWLDSGHPTSRSGRFDILSADPVCGLELSATDSAPFQALDDLLCELAPQEVDQQLPFCGGAIGYAGYELGTTGNFLTADTRSTPLPAGFFGLYTWALIVDHQLQVSHLVFHPACTAIQIRDLRARFNAINWNTAPRTEAFRLITGFTHEFTPEEYRARIARILDYISAGDIYQANFTQRFNAAFEGSALTAYLTLRKLAAGPFSAFLSLPQGEILSLSPERFILADGRYLQTEPIKGTAPRSADPSRDRELASALAASRKDRAENLMIVDLLRNDFGKVCTRGSVRVPTLFELQSFANVHHLVSTITGQLPEDTEFTQVLAAGFPGGSITGAPKRRAMEVIHELERSPRGVYCGSIGYISSSGRADTSIAIRTLTASNGQISCAAGGGIIADSNPAAEHRECLDKVRLLLETLESHYL</sequence>
<comment type="caution">
    <text evidence="5">The sequence shown here is derived from an EMBL/GenBank/DDBJ whole genome shotgun (WGS) entry which is preliminary data.</text>
</comment>
<evidence type="ECO:0000259" key="3">
    <source>
        <dbReference type="Pfam" id="PF00425"/>
    </source>
</evidence>